<evidence type="ECO:0000313" key="1">
    <source>
        <dbReference type="EMBL" id="SCB56150.1"/>
    </source>
</evidence>
<accession>A0A1C3XV76</accession>
<gene>
    <name evidence="1" type="ORF">GA0061098_10903</name>
</gene>
<dbReference type="Proteomes" id="UP000199184">
    <property type="component" value="Unassembled WGS sequence"/>
</dbReference>
<evidence type="ECO:0000313" key="2">
    <source>
        <dbReference type="Proteomes" id="UP000199184"/>
    </source>
</evidence>
<protein>
    <submittedName>
        <fullName evidence="1">Uncharacterized protein</fullName>
    </submittedName>
</protein>
<organism evidence="1 2">
    <name type="scientific">Bradyrhizobium shewense</name>
    <dbReference type="NCBI Taxonomy" id="1761772"/>
    <lineage>
        <taxon>Bacteria</taxon>
        <taxon>Pseudomonadati</taxon>
        <taxon>Pseudomonadota</taxon>
        <taxon>Alphaproteobacteria</taxon>
        <taxon>Hyphomicrobiales</taxon>
        <taxon>Nitrobacteraceae</taxon>
        <taxon>Bradyrhizobium</taxon>
    </lineage>
</organism>
<keyword evidence="2" id="KW-1185">Reference proteome</keyword>
<dbReference type="AlphaFoldDB" id="A0A1C3XV76"/>
<dbReference type="EMBL" id="FMAI01000090">
    <property type="protein sequence ID" value="SCB56150.1"/>
    <property type="molecule type" value="Genomic_DNA"/>
</dbReference>
<sequence>MRAKVAIRKEKTSKLAECNAATSRPNRKPEGHKWIDLQYTVAISAG</sequence>
<reference evidence="2" key="1">
    <citation type="submission" date="2016-08" db="EMBL/GenBank/DDBJ databases">
        <authorList>
            <person name="Varghese N."/>
            <person name="Submissions Spin"/>
        </authorList>
    </citation>
    <scope>NUCLEOTIDE SEQUENCE [LARGE SCALE GENOMIC DNA]</scope>
    <source>
        <strain evidence="2">ERR11</strain>
    </source>
</reference>
<name>A0A1C3XV76_9BRAD</name>
<proteinExistence type="predicted"/>